<evidence type="ECO:0000313" key="2">
    <source>
        <dbReference type="Proteomes" id="UP000250006"/>
    </source>
</evidence>
<proteinExistence type="predicted"/>
<comment type="caution">
    <text evidence="1">The sequence shown here is derived from an EMBL/GenBank/DDBJ whole genome shotgun (WGS) entry which is preliminary data.</text>
</comment>
<protein>
    <submittedName>
        <fullName evidence="1">Uncharacterized protein</fullName>
    </submittedName>
</protein>
<keyword evidence="2" id="KW-1185">Reference proteome</keyword>
<name>A0ABY1VKW2_9ACTO</name>
<evidence type="ECO:0000313" key="1">
    <source>
        <dbReference type="EMBL" id="SPT52743.1"/>
    </source>
</evidence>
<dbReference type="Proteomes" id="UP000250006">
    <property type="component" value="Unassembled WGS sequence"/>
</dbReference>
<accession>A0ABY1VKW2</accession>
<organism evidence="1 2">
    <name type="scientific">Actinomyces bovis</name>
    <dbReference type="NCBI Taxonomy" id="1658"/>
    <lineage>
        <taxon>Bacteria</taxon>
        <taxon>Bacillati</taxon>
        <taxon>Actinomycetota</taxon>
        <taxon>Actinomycetes</taxon>
        <taxon>Actinomycetales</taxon>
        <taxon>Actinomycetaceae</taxon>
        <taxon>Actinomyces</taxon>
    </lineage>
</organism>
<dbReference type="EMBL" id="UAPQ01000001">
    <property type="protein sequence ID" value="SPT52743.1"/>
    <property type="molecule type" value="Genomic_DNA"/>
</dbReference>
<sequence>MAACASKDKGAVFVDGVQDKPVGHDVQLTVRGKVAGELVVTVLLKPVGAAFSYSLDRSLKRFHVVMLTLEALNVAQESGPVSDLALRHG</sequence>
<gene>
    <name evidence="1" type="ORF">NCTC11535_00397</name>
</gene>
<reference evidence="1 2" key="1">
    <citation type="submission" date="2018-06" db="EMBL/GenBank/DDBJ databases">
        <authorList>
            <consortium name="Pathogen Informatics"/>
            <person name="Doyle S."/>
        </authorList>
    </citation>
    <scope>NUCLEOTIDE SEQUENCE [LARGE SCALE GENOMIC DNA]</scope>
    <source>
        <strain evidence="1 2">NCTC11535</strain>
    </source>
</reference>